<feature type="transmembrane region" description="Helical" evidence="11">
    <location>
        <begin position="613"/>
        <end position="637"/>
    </location>
</feature>
<gene>
    <name evidence="14" type="primary">LOC112283431</name>
    <name evidence="13" type="ORF">PHYPA_008585</name>
</gene>
<dbReference type="Gene3D" id="3.40.50.300">
    <property type="entry name" value="P-loop containing nucleotide triphosphate hydrolases"/>
    <property type="match status" value="2"/>
</dbReference>
<feature type="transmembrane region" description="Helical" evidence="11">
    <location>
        <begin position="1466"/>
        <end position="1489"/>
    </location>
</feature>
<sequence>MAASAPLDSIQDFWGSRRSGRSFRGGSSRNWGIGPDNVFGRNSALSRRDEADDEEALKWAALEKLPTMDRLHTTILQKQLGSRIVHEEVDVRRMGFVERQQIIDNLLKVTEEDNERFLKKLRARIDKVGIKLPTIEVRYERLSVDASCFVGGRALPTLKNSTLNFLQGVLEATRLVKSKKTTLNILNGISGVIKPARMTLLLGPPGSGKTTLLLALAGKLDPDLKVKGKITYNGHTLDEFVPQKTAVYISQNDLHVGEMTVRETLDFSARCQGVGTRYDMLVELARREKEAGIFPEQDVDVYMKAIAVEGQEHSLVTDYIMKILGLDICANTMVGDNMHRGISGGQKKRVTTGEMIVGPTDALFMDEISTGLDSSTTYQIVKCLRQLCHVMQSTIFLSLLQPAPETFELFDDVVLLSEGQVVYHGPRDHVLEFFEGCGFQCPERKGIADFLQEVTSIKDQEQYWYDKRRPYRFVSVKQFADLFKTFHVGQKLAHELAVPYDKRNSHKAALAFEKYPVGRYELFKANFAKEWLLMKRNSFVYVFKTIQVGIVGLISMSVFFRTTLNQNTEEDALQYMGAIFFGIVIIMFNGYAELSLTLDRLPVFYKQRDLLFFPAWAYALPSLTLSLPSSVAEAGIYSILTYYEIGYAPGGDRFFKYYLILFLVHQMAGAMFRMIAGIFRTMVLAATGGTFLLLIVFMLGGFILPRPEIHPWWIWGYWISPLNYAQSALCINEFLAPRWSRIVNGTTQTFGESILADRGMIAHNYYYWVSVAALVATILIFNILYTVTLSYLSPLGKSQATISEDALVEKQANLMGTEPLLSDRYRSKSRRRSKHRRAKGKQNPFASDGKSMSRTEMQTVDLDTFSIEGDALNASPQGVKKGMILPFRPLSISFEDVKYFVNMPAEMKGQTDDNRLQLLHGITGAFRPGVLTALVGVSGAGKTTLMDVLAGRKTGGYIEGDVRISGYKKNQETFARIAGYCEQNDIHSPQMTVRESLVYSAWLRLPGDISMETREQFVDEVMDLVELSPLEGALVGLPGVSGLSTEQRKRLTIAVELVANPSIIFMDEPTSGLDARAAAIVMRTVRNTVDTGRTVVCTIHQPSIDIFEAFDEMLLLKRGGQTIYMGPLGRQSRILVDYFQAIPGVQKIKDGVNPATWMLEASSVAVETQLGIDFADVYRKSSLCQRNVALVKQLATPEPETEDLYYPTQYSQPFFEQVRACFWKQWVTYWRSPAYNMARFLFAIISAILFGSIFWNMGRKTSSAVNLLSVMGSIYGATLFIGVNNASGVQPVVAIERTIFYRERAAGMYSAFPYAIAQVLIEIPYCFIQTLLYAVITFSMINFEWGVLKFFWYTYVMFFTLLYFTYYGMMAVSLTPNHQVAAIMASGFYSVFNLFSGFVIFKPDIPKWWSWYYWICPTAWTLYGEILTQFGDSNSTVLPVGAADLPENYVPMRDFLKTKLGFDRDLLGLVVAMPVVFTVLFAVVFAFAIKHLNFQQR</sequence>
<dbReference type="PANTHER" id="PTHR48040:SF28">
    <property type="entry name" value="ABC TRANSPORTER G FAMILY MEMBER 39-LIKE"/>
    <property type="match status" value="1"/>
</dbReference>
<feature type="transmembrane region" description="Helical" evidence="11">
    <location>
        <begin position="1350"/>
        <end position="1368"/>
    </location>
</feature>
<feature type="transmembrane region" description="Helical" evidence="11">
    <location>
        <begin position="683"/>
        <end position="704"/>
    </location>
</feature>
<feature type="transmembrane region" description="Helical" evidence="11">
    <location>
        <begin position="539"/>
        <end position="560"/>
    </location>
</feature>
<keyword evidence="15" id="KW-1185">Reference proteome</keyword>
<keyword evidence="5" id="KW-0677">Repeat</keyword>
<name>A0A2K1KEK5_PHYPA</name>
<dbReference type="EMBL" id="ABEU02000006">
    <property type="protein sequence ID" value="PNR52211.1"/>
    <property type="molecule type" value="Genomic_DNA"/>
</dbReference>
<dbReference type="GO" id="GO:0005524">
    <property type="term" value="F:ATP binding"/>
    <property type="evidence" value="ECO:0007669"/>
    <property type="project" value="UniProtKB-KW"/>
</dbReference>
<keyword evidence="7" id="KW-0067">ATP-binding</keyword>
<evidence type="ECO:0000313" key="13">
    <source>
        <dbReference type="EMBL" id="PNR52211.1"/>
    </source>
</evidence>
<evidence type="ECO:0000256" key="11">
    <source>
        <dbReference type="SAM" id="Phobius"/>
    </source>
</evidence>
<feature type="domain" description="ABC transporter" evidence="12">
    <location>
        <begin position="170"/>
        <end position="443"/>
    </location>
</feature>
<dbReference type="PaxDb" id="3218-PP1S180_26V6.1"/>
<reference evidence="13 15" key="1">
    <citation type="journal article" date="2008" name="Science">
        <title>The Physcomitrella genome reveals evolutionary insights into the conquest of land by plants.</title>
        <authorList>
            <person name="Rensing S."/>
            <person name="Lang D."/>
            <person name="Zimmer A."/>
            <person name="Terry A."/>
            <person name="Salamov A."/>
            <person name="Shapiro H."/>
            <person name="Nishiyama T."/>
            <person name="Perroud P.-F."/>
            <person name="Lindquist E."/>
            <person name="Kamisugi Y."/>
            <person name="Tanahashi T."/>
            <person name="Sakakibara K."/>
            <person name="Fujita T."/>
            <person name="Oishi K."/>
            <person name="Shin-I T."/>
            <person name="Kuroki Y."/>
            <person name="Toyoda A."/>
            <person name="Suzuki Y."/>
            <person name="Hashimoto A."/>
            <person name="Yamaguchi K."/>
            <person name="Sugano A."/>
            <person name="Kohara Y."/>
            <person name="Fujiyama A."/>
            <person name="Anterola A."/>
            <person name="Aoki S."/>
            <person name="Ashton N."/>
            <person name="Barbazuk W.B."/>
            <person name="Barker E."/>
            <person name="Bennetzen J."/>
            <person name="Bezanilla M."/>
            <person name="Blankenship R."/>
            <person name="Cho S.H."/>
            <person name="Dutcher S."/>
            <person name="Estelle M."/>
            <person name="Fawcett J.A."/>
            <person name="Gundlach H."/>
            <person name="Hanada K."/>
            <person name="Heyl A."/>
            <person name="Hicks K.A."/>
            <person name="Hugh J."/>
            <person name="Lohr M."/>
            <person name="Mayer K."/>
            <person name="Melkozernov A."/>
            <person name="Murata T."/>
            <person name="Nelson D."/>
            <person name="Pils B."/>
            <person name="Prigge M."/>
            <person name="Reiss B."/>
            <person name="Renner T."/>
            <person name="Rombauts S."/>
            <person name="Rushton P."/>
            <person name="Sanderfoot A."/>
            <person name="Schween G."/>
            <person name="Shiu S.-H."/>
            <person name="Stueber K."/>
            <person name="Theodoulou F.L."/>
            <person name="Tu H."/>
            <person name="Van de Peer Y."/>
            <person name="Verrier P.J."/>
            <person name="Waters E."/>
            <person name="Wood A."/>
            <person name="Yang L."/>
            <person name="Cove D."/>
            <person name="Cuming A."/>
            <person name="Hasebe M."/>
            <person name="Lucas S."/>
            <person name="Mishler D.B."/>
            <person name="Reski R."/>
            <person name="Grigoriev I."/>
            <person name="Quatrano R.S."/>
            <person name="Boore J.L."/>
        </authorList>
    </citation>
    <scope>NUCLEOTIDE SEQUENCE [LARGE SCALE GENOMIC DNA]</scope>
    <source>
        <strain evidence="14 15">cv. Gransden 2004</strain>
    </source>
</reference>
<dbReference type="InterPro" id="IPR029481">
    <property type="entry name" value="ABC_trans_N"/>
</dbReference>
<keyword evidence="3" id="KW-0813">Transport</keyword>
<reference evidence="14" key="3">
    <citation type="submission" date="2020-12" db="UniProtKB">
        <authorList>
            <consortium name="EnsemblPlants"/>
        </authorList>
    </citation>
    <scope>IDENTIFICATION</scope>
</reference>
<dbReference type="InterPro" id="IPR013525">
    <property type="entry name" value="ABC2_TM"/>
</dbReference>
<comment type="subcellular location">
    <subcellularLocation>
        <location evidence="1">Membrane</location>
        <topology evidence="1">Multi-pass membrane protein</topology>
    </subcellularLocation>
</comment>
<feature type="region of interest" description="Disordered" evidence="10">
    <location>
        <begin position="825"/>
        <end position="853"/>
    </location>
</feature>
<evidence type="ECO:0000256" key="10">
    <source>
        <dbReference type="SAM" id="MobiDB-lite"/>
    </source>
</evidence>
<feature type="transmembrane region" description="Helical" evidence="11">
    <location>
        <begin position="1264"/>
        <end position="1283"/>
    </location>
</feature>
<evidence type="ECO:0000256" key="4">
    <source>
        <dbReference type="ARBA" id="ARBA00022692"/>
    </source>
</evidence>
<evidence type="ECO:0000259" key="12">
    <source>
        <dbReference type="PROSITE" id="PS50893"/>
    </source>
</evidence>
<keyword evidence="4 11" id="KW-0812">Transmembrane</keyword>
<feature type="compositionally biased region" description="Basic residues" evidence="10">
    <location>
        <begin position="827"/>
        <end position="840"/>
    </location>
</feature>
<keyword evidence="8 11" id="KW-1133">Transmembrane helix</keyword>
<dbReference type="InterPro" id="IPR034003">
    <property type="entry name" value="ABCG_PDR_2"/>
</dbReference>
<feature type="transmembrane region" description="Helical" evidence="11">
    <location>
        <begin position="657"/>
        <end position="676"/>
    </location>
</feature>
<dbReference type="Pfam" id="PF19055">
    <property type="entry name" value="ABC2_membrane_7"/>
    <property type="match status" value="2"/>
</dbReference>
<dbReference type="InterPro" id="IPR043926">
    <property type="entry name" value="ABCG_dom"/>
</dbReference>
<dbReference type="OrthoDB" id="66620at2759"/>
<feature type="domain" description="ABC transporter" evidence="12">
    <location>
        <begin position="892"/>
        <end position="1143"/>
    </location>
</feature>
<evidence type="ECO:0000256" key="6">
    <source>
        <dbReference type="ARBA" id="ARBA00022741"/>
    </source>
</evidence>
<feature type="transmembrane region" description="Helical" evidence="11">
    <location>
        <begin position="1380"/>
        <end position="1401"/>
    </location>
</feature>
<dbReference type="Pfam" id="PF14510">
    <property type="entry name" value="ABC_trans_N"/>
    <property type="match status" value="1"/>
</dbReference>
<evidence type="ECO:0000256" key="5">
    <source>
        <dbReference type="ARBA" id="ARBA00022737"/>
    </source>
</evidence>
<evidence type="ECO:0000256" key="7">
    <source>
        <dbReference type="ARBA" id="ARBA00022840"/>
    </source>
</evidence>
<evidence type="ECO:0000256" key="9">
    <source>
        <dbReference type="ARBA" id="ARBA00023136"/>
    </source>
</evidence>
<dbReference type="FunFam" id="3.40.50.300:FF:000059">
    <property type="entry name" value="ABC transporter G family member 40"/>
    <property type="match status" value="1"/>
</dbReference>
<dbReference type="Pfam" id="PF08370">
    <property type="entry name" value="PDR_assoc"/>
    <property type="match status" value="1"/>
</dbReference>
<comment type="similarity">
    <text evidence="2">Belongs to the ABC transporter superfamily. ABCG family. PDR (TC 3.A.1.205) subfamily.</text>
</comment>
<reference evidence="13 15" key="2">
    <citation type="journal article" date="2018" name="Plant J.">
        <title>The Physcomitrella patens chromosome-scale assembly reveals moss genome structure and evolution.</title>
        <authorList>
            <person name="Lang D."/>
            <person name="Ullrich K.K."/>
            <person name="Murat F."/>
            <person name="Fuchs J."/>
            <person name="Jenkins J."/>
            <person name="Haas F.B."/>
            <person name="Piednoel M."/>
            <person name="Gundlach H."/>
            <person name="Van Bel M."/>
            <person name="Meyberg R."/>
            <person name="Vives C."/>
            <person name="Morata J."/>
            <person name="Symeonidi A."/>
            <person name="Hiss M."/>
            <person name="Muchero W."/>
            <person name="Kamisugi Y."/>
            <person name="Saleh O."/>
            <person name="Blanc G."/>
            <person name="Decker E.L."/>
            <person name="van Gessel N."/>
            <person name="Grimwood J."/>
            <person name="Hayes R.D."/>
            <person name="Graham S.W."/>
            <person name="Gunter L.E."/>
            <person name="McDaniel S.F."/>
            <person name="Hoernstein S.N.W."/>
            <person name="Larsson A."/>
            <person name="Li F.W."/>
            <person name="Perroud P.F."/>
            <person name="Phillips J."/>
            <person name="Ranjan P."/>
            <person name="Rokshar D.S."/>
            <person name="Rothfels C.J."/>
            <person name="Schneider L."/>
            <person name="Shu S."/>
            <person name="Stevenson D.W."/>
            <person name="Thummler F."/>
            <person name="Tillich M."/>
            <person name="Villarreal Aguilar J.C."/>
            <person name="Widiez T."/>
            <person name="Wong G.K."/>
            <person name="Wymore A."/>
            <person name="Zhang Y."/>
            <person name="Zimmer A.D."/>
            <person name="Quatrano R.S."/>
            <person name="Mayer K.F.X."/>
            <person name="Goodstein D."/>
            <person name="Casacuberta J.M."/>
            <person name="Vandepoele K."/>
            <person name="Reski R."/>
            <person name="Cuming A.C."/>
            <person name="Tuskan G.A."/>
            <person name="Maumus F."/>
            <person name="Salse J."/>
            <person name="Schmutz J."/>
            <person name="Rensing S.A."/>
        </authorList>
    </citation>
    <scope>NUCLEOTIDE SEQUENCE [LARGE SCALE GENOMIC DNA]</scope>
    <source>
        <strain evidence="14 15">cv. Gransden 2004</strain>
    </source>
</reference>
<feature type="transmembrane region" description="Helical" evidence="11">
    <location>
        <begin position="1240"/>
        <end position="1258"/>
    </location>
</feature>
<dbReference type="InterPro" id="IPR003593">
    <property type="entry name" value="AAA+_ATPase"/>
</dbReference>
<evidence type="ECO:0000256" key="3">
    <source>
        <dbReference type="ARBA" id="ARBA00022448"/>
    </source>
</evidence>
<dbReference type="InterPro" id="IPR034001">
    <property type="entry name" value="ABCG_PDR_1"/>
</dbReference>
<dbReference type="Proteomes" id="UP000006727">
    <property type="component" value="Chromosome 6"/>
</dbReference>
<evidence type="ECO:0000256" key="8">
    <source>
        <dbReference type="ARBA" id="ARBA00022989"/>
    </source>
</evidence>
<dbReference type="GO" id="GO:0016020">
    <property type="term" value="C:membrane"/>
    <property type="evidence" value="ECO:0007669"/>
    <property type="project" value="UniProtKB-SubCell"/>
</dbReference>
<protein>
    <recommendedName>
        <fullName evidence="12">ABC transporter domain-containing protein</fullName>
    </recommendedName>
</protein>
<evidence type="ECO:0000313" key="15">
    <source>
        <dbReference type="Proteomes" id="UP000006727"/>
    </source>
</evidence>
<dbReference type="FunCoup" id="A0A2K1KEK5">
    <property type="interactions" value="691"/>
</dbReference>
<feature type="transmembrane region" description="Helical" evidence="11">
    <location>
        <begin position="765"/>
        <end position="787"/>
    </location>
</feature>
<dbReference type="Gramene" id="Pp3c6_6330V3.1">
    <property type="protein sequence ID" value="Pp3c6_6330V3.1"/>
    <property type="gene ID" value="Pp3c6_6330"/>
</dbReference>
<evidence type="ECO:0000256" key="2">
    <source>
        <dbReference type="ARBA" id="ARBA00006012"/>
    </source>
</evidence>
<dbReference type="EnsemblPlants" id="Pp3c6_6330V3.2">
    <property type="protein sequence ID" value="Pp3c6_6330V3.2"/>
    <property type="gene ID" value="Pp3c6_6330"/>
</dbReference>
<feature type="transmembrane region" description="Helical" evidence="11">
    <location>
        <begin position="572"/>
        <end position="592"/>
    </location>
</feature>
<dbReference type="CDD" id="cd03232">
    <property type="entry name" value="ABCG_PDR_domain2"/>
    <property type="match status" value="1"/>
</dbReference>
<dbReference type="GO" id="GO:0016887">
    <property type="term" value="F:ATP hydrolysis activity"/>
    <property type="evidence" value="ECO:0007669"/>
    <property type="project" value="InterPro"/>
</dbReference>
<dbReference type="GeneID" id="112283431"/>
<dbReference type="PANTHER" id="PTHR48040">
    <property type="entry name" value="PLEIOTROPIC DRUG RESISTANCE PROTEIN 1-LIKE ISOFORM X1"/>
    <property type="match status" value="1"/>
</dbReference>
<dbReference type="Pfam" id="PF00005">
    <property type="entry name" value="ABC_tran"/>
    <property type="match status" value="2"/>
</dbReference>
<dbReference type="KEGG" id="ppp:112283431"/>
<accession>A0A2K1KEK5</accession>
<dbReference type="OMA" id="QIAVMAF"/>
<dbReference type="CDD" id="cd03233">
    <property type="entry name" value="ABCG_PDR_domain1"/>
    <property type="match status" value="1"/>
</dbReference>
<feature type="transmembrane region" description="Helical" evidence="11">
    <location>
        <begin position="1311"/>
        <end position="1338"/>
    </location>
</feature>
<keyword evidence="9 11" id="KW-0472">Membrane</keyword>
<proteinExistence type="inferred from homology"/>
<dbReference type="RefSeq" id="XP_024377838.1">
    <property type="nucleotide sequence ID" value="XM_024522070.2"/>
</dbReference>
<dbReference type="InterPro" id="IPR013581">
    <property type="entry name" value="PDR_assoc"/>
</dbReference>
<evidence type="ECO:0000313" key="14">
    <source>
        <dbReference type="EnsemblPlants" id="Pp3c6_6330V3.1"/>
    </source>
</evidence>
<dbReference type="EnsemblPlants" id="Pp3c6_6330V3.1">
    <property type="protein sequence ID" value="Pp3c6_6330V3.1"/>
    <property type="gene ID" value="Pp3c6_6330"/>
</dbReference>
<dbReference type="Gramene" id="Pp3c6_6330V3.2">
    <property type="protein sequence ID" value="Pp3c6_6330V3.2"/>
    <property type="gene ID" value="Pp3c6_6330"/>
</dbReference>
<dbReference type="FunFam" id="3.40.50.300:FF:000179">
    <property type="entry name" value="ABC transporter G family member 34"/>
    <property type="match status" value="1"/>
</dbReference>
<evidence type="ECO:0000256" key="1">
    <source>
        <dbReference type="ARBA" id="ARBA00004141"/>
    </source>
</evidence>
<organism evidence="13">
    <name type="scientific">Physcomitrium patens</name>
    <name type="common">Spreading-leaved earth moss</name>
    <name type="synonym">Physcomitrella patens</name>
    <dbReference type="NCBI Taxonomy" id="3218"/>
    <lineage>
        <taxon>Eukaryota</taxon>
        <taxon>Viridiplantae</taxon>
        <taxon>Streptophyta</taxon>
        <taxon>Embryophyta</taxon>
        <taxon>Bryophyta</taxon>
        <taxon>Bryophytina</taxon>
        <taxon>Bryopsida</taxon>
        <taxon>Funariidae</taxon>
        <taxon>Funariales</taxon>
        <taxon>Funariaceae</taxon>
        <taxon>Physcomitrium</taxon>
    </lineage>
</organism>
<dbReference type="InterPro" id="IPR003439">
    <property type="entry name" value="ABC_transporter-like_ATP-bd"/>
</dbReference>
<dbReference type="GO" id="GO:0140359">
    <property type="term" value="F:ABC-type transporter activity"/>
    <property type="evidence" value="ECO:0007669"/>
    <property type="project" value="InterPro"/>
</dbReference>
<dbReference type="SMART" id="SM00382">
    <property type="entry name" value="AAA"/>
    <property type="match status" value="2"/>
</dbReference>
<dbReference type="PROSITE" id="PS50893">
    <property type="entry name" value="ABC_TRANSPORTER_2"/>
    <property type="match status" value="2"/>
</dbReference>
<dbReference type="Pfam" id="PF01061">
    <property type="entry name" value="ABC2_membrane"/>
    <property type="match status" value="2"/>
</dbReference>
<keyword evidence="6" id="KW-0547">Nucleotide-binding</keyword>
<dbReference type="SUPFAM" id="SSF52540">
    <property type="entry name" value="P-loop containing nucleoside triphosphate hydrolases"/>
    <property type="match status" value="2"/>
</dbReference>
<dbReference type="InterPro" id="IPR027417">
    <property type="entry name" value="P-loop_NTPase"/>
</dbReference>